<feature type="domain" description="Protein kinase" evidence="20">
    <location>
        <begin position="460"/>
        <end position="738"/>
    </location>
</feature>
<feature type="signal peptide" evidence="19">
    <location>
        <begin position="1"/>
        <end position="23"/>
    </location>
</feature>
<dbReference type="FunFam" id="1.10.510.10:FF:000240">
    <property type="entry name" value="Lectin-domain containing receptor kinase A4.3"/>
    <property type="match status" value="1"/>
</dbReference>
<keyword evidence="8" id="KW-0812">Transmembrane</keyword>
<evidence type="ECO:0000256" key="1">
    <source>
        <dbReference type="ARBA" id="ARBA00004251"/>
    </source>
</evidence>
<keyword evidence="16" id="KW-0325">Glycoprotein</keyword>
<proteinExistence type="inferred from homology"/>
<dbReference type="PANTHER" id="PTHR47983:SF3">
    <property type="entry name" value="OS05G0135800 PROTEIN"/>
    <property type="match status" value="1"/>
</dbReference>
<evidence type="ECO:0000256" key="11">
    <source>
        <dbReference type="ARBA" id="ARBA00022777"/>
    </source>
</evidence>
<dbReference type="Pfam" id="PF07714">
    <property type="entry name" value="PK_Tyr_Ser-Thr"/>
    <property type="match status" value="1"/>
</dbReference>
<dbReference type="InterPro" id="IPR008271">
    <property type="entry name" value="Ser/Thr_kinase_AS"/>
</dbReference>
<evidence type="ECO:0000256" key="5">
    <source>
        <dbReference type="ARBA" id="ARBA00022527"/>
    </source>
</evidence>
<keyword evidence="13" id="KW-1133">Transmembrane helix</keyword>
<comment type="similarity">
    <text evidence="2">In the N-terminal section; belongs to the leguminous lectin family.</text>
</comment>
<dbReference type="GO" id="GO:0004674">
    <property type="term" value="F:protein serine/threonine kinase activity"/>
    <property type="evidence" value="ECO:0007669"/>
    <property type="project" value="UniProtKB-KW"/>
</dbReference>
<keyword evidence="14" id="KW-0472">Membrane</keyword>
<evidence type="ECO:0000256" key="6">
    <source>
        <dbReference type="ARBA" id="ARBA00022553"/>
    </source>
</evidence>
<evidence type="ECO:0000256" key="8">
    <source>
        <dbReference type="ARBA" id="ARBA00022692"/>
    </source>
</evidence>
<dbReference type="SUPFAM" id="SSF56112">
    <property type="entry name" value="Protein kinase-like (PK-like)"/>
    <property type="match status" value="2"/>
</dbReference>
<dbReference type="Pfam" id="PF11721">
    <property type="entry name" value="Malectin"/>
    <property type="match status" value="1"/>
</dbReference>
<evidence type="ECO:0000313" key="22">
    <source>
        <dbReference type="Proteomes" id="UP000826271"/>
    </source>
</evidence>
<feature type="binding site" evidence="17">
    <location>
        <position position="489"/>
    </location>
    <ligand>
        <name>ATP</name>
        <dbReference type="ChEBI" id="CHEBI:30616"/>
    </ligand>
</feature>
<dbReference type="InterPro" id="IPR000719">
    <property type="entry name" value="Prot_kinase_dom"/>
</dbReference>
<keyword evidence="6" id="KW-0597">Phosphoprotein</keyword>
<feature type="domain" description="Protein kinase" evidence="20">
    <location>
        <begin position="873"/>
        <end position="1153"/>
    </location>
</feature>
<dbReference type="Gene3D" id="1.10.510.10">
    <property type="entry name" value="Transferase(Phosphotransferase) domain 1"/>
    <property type="match status" value="2"/>
</dbReference>
<evidence type="ECO:0000256" key="18">
    <source>
        <dbReference type="SAM" id="MobiDB-lite"/>
    </source>
</evidence>
<comment type="caution">
    <text evidence="21">The sequence shown here is derived from an EMBL/GenBank/DDBJ whole genome shotgun (WGS) entry which is preliminary data.</text>
</comment>
<dbReference type="FunFam" id="3.30.200.20:FF:000039">
    <property type="entry name" value="receptor-like protein kinase FERONIA"/>
    <property type="match status" value="1"/>
</dbReference>
<protein>
    <recommendedName>
        <fullName evidence="20">Protein kinase domain-containing protein</fullName>
    </recommendedName>
</protein>
<keyword evidence="22" id="KW-1185">Reference proteome</keyword>
<dbReference type="SMART" id="SM00220">
    <property type="entry name" value="S_TKc"/>
    <property type="match status" value="2"/>
</dbReference>
<evidence type="ECO:0000256" key="16">
    <source>
        <dbReference type="ARBA" id="ARBA00023180"/>
    </source>
</evidence>
<dbReference type="InterPro" id="IPR017441">
    <property type="entry name" value="Protein_kinase_ATP_BS"/>
</dbReference>
<dbReference type="PROSITE" id="PS50011">
    <property type="entry name" value="PROTEIN_KINASE_DOM"/>
    <property type="match status" value="2"/>
</dbReference>
<comment type="subcellular location">
    <subcellularLocation>
        <location evidence="1">Cell membrane</location>
        <topology evidence="1">Single-pass type I membrane protein</topology>
    </subcellularLocation>
</comment>
<sequence>MNLYPVPISLLFLCFLKIFTASSHNNVADQSISDASINCGSSGTSAARNGRAWSGDVHTKTSSLLQIKGTSTTTSTLSHISADPILYKTARISRSRFAYEFFKLNPGPKIIRLHFNPAPYKGFKRLKDLFNVEAGPFTLLSNFSASLTADALGVDSFTKEFSINTQENQVFNIIFSSENSESYAYINGIEIISVPASLSYFNRGYDGGGVLQVVGEKSPVNVDNSTALEMIHQQNVKQESDSSTSGMFGKWENVNNRKTNNITWRVPVDVGFRYLVRLHFSKLGFKMAETAGLIFQVYINDMIANANNIGTFSKRGEDNSIPWFRDYIVMIKGHRKEGKRDLLICLQTNDEFNDGYGPLKSFEIMKLSNLENSLASPNPLASTRDSLDGTIQNLLRVLDHRNAVASVVITILAVANIVIHTLVQIREASCMEEENKPSARAERHCRRFPLAELQLATRDFSDAHLIGRGGFGKVYKGVIDNGQETVAIKRLKSNSKQGAREFLTEIETLTELRHVNLVSLIGYCNDHGEMILVYEYMAGGTLADHLYKLARNNDNIPSLTWKQCLNISIGAGRGLDYLHTGHSIIHRDVKASNILLDENFIAKFSDFGLAKHEDRSKSQSHVTTNVKGTFGYFDPYYFTTRKLTRKSDTYAFGVVLLEVLCGRPALDTSVAEDEQILTKWARDNISKGKIDQIVASTLRGEISEDSLKAFAEVAEKCLHDEPKKRPTMAQVVLQLEFALEQQDNTKPPVPNRITSDVDDNIRPSNDEETNLSVGTGEPTTPTTDVQNLAPALKEQTKDKVVNAEPSERKDKSSRLWPWDTFWNRNKPSTKNELSLTGYQAKEKTQKEEKTINLHPIAVPAIPEDELNKITDSFGSKSFIFKGSHGRVHNGVLRSGQATAVKKLYSTFHTDQEFLEQVSKISSLKHDNVVELLGYCVGQGLRVLAYEYAPNGSLHDILHGRKGIKGAQPGPVLSWVQRVKIALAAAKGLEYLHEKTQTHVIHSDFKSSSVLLFDDGDVVKITYDSLSEALDMFDDLVTRVIPWTYGYHAPECVMSGQRSSKSDVYSYGIVLLELLTGRKPFDYTRPRGQQNLVTWATPKLGEDKVKQCVDPRLNGEYPPKAVAKMAAIAALCVQYEAKFRPNMSIVVEALQPLLNARSRYPT</sequence>
<evidence type="ECO:0000256" key="13">
    <source>
        <dbReference type="ARBA" id="ARBA00022989"/>
    </source>
</evidence>
<comment type="similarity">
    <text evidence="3">In the C-terminal section; belongs to the protein kinase superfamily. Ser/Thr protein kinase family.</text>
</comment>
<evidence type="ECO:0000259" key="20">
    <source>
        <dbReference type="PROSITE" id="PS50011"/>
    </source>
</evidence>
<feature type="region of interest" description="Disordered" evidence="18">
    <location>
        <begin position="743"/>
        <end position="812"/>
    </location>
</feature>
<keyword evidence="4" id="KW-1003">Cell membrane</keyword>
<dbReference type="Proteomes" id="UP000826271">
    <property type="component" value="Unassembled WGS sequence"/>
</dbReference>
<keyword evidence="15" id="KW-0675">Receptor</keyword>
<feature type="chain" id="PRO_5043641782" description="Protein kinase domain-containing protein" evidence="19">
    <location>
        <begin position="24"/>
        <end position="1161"/>
    </location>
</feature>
<keyword evidence="9 19" id="KW-0732">Signal</keyword>
<dbReference type="GO" id="GO:0005524">
    <property type="term" value="F:ATP binding"/>
    <property type="evidence" value="ECO:0007669"/>
    <property type="project" value="UniProtKB-UniRule"/>
</dbReference>
<reference evidence="21" key="1">
    <citation type="submission" date="2019-10" db="EMBL/GenBank/DDBJ databases">
        <authorList>
            <person name="Zhang R."/>
            <person name="Pan Y."/>
            <person name="Wang J."/>
            <person name="Ma R."/>
            <person name="Yu S."/>
        </authorList>
    </citation>
    <scope>NUCLEOTIDE SEQUENCE</scope>
    <source>
        <strain evidence="21">LA-IB0</strain>
        <tissue evidence="21">Leaf</tissue>
    </source>
</reference>
<dbReference type="GO" id="GO:0005886">
    <property type="term" value="C:plasma membrane"/>
    <property type="evidence" value="ECO:0007669"/>
    <property type="project" value="UniProtKB-SubCell"/>
</dbReference>
<name>A0AAV6XI10_9LAMI</name>
<keyword evidence="11" id="KW-0418">Kinase</keyword>
<organism evidence="21 22">
    <name type="scientific">Buddleja alternifolia</name>
    <dbReference type="NCBI Taxonomy" id="168488"/>
    <lineage>
        <taxon>Eukaryota</taxon>
        <taxon>Viridiplantae</taxon>
        <taxon>Streptophyta</taxon>
        <taxon>Embryophyta</taxon>
        <taxon>Tracheophyta</taxon>
        <taxon>Spermatophyta</taxon>
        <taxon>Magnoliopsida</taxon>
        <taxon>eudicotyledons</taxon>
        <taxon>Gunneridae</taxon>
        <taxon>Pentapetalae</taxon>
        <taxon>asterids</taxon>
        <taxon>lamiids</taxon>
        <taxon>Lamiales</taxon>
        <taxon>Scrophulariaceae</taxon>
        <taxon>Buddlejeae</taxon>
        <taxon>Buddleja</taxon>
    </lineage>
</organism>
<evidence type="ECO:0000256" key="10">
    <source>
        <dbReference type="ARBA" id="ARBA00022741"/>
    </source>
</evidence>
<evidence type="ECO:0000256" key="19">
    <source>
        <dbReference type="SAM" id="SignalP"/>
    </source>
</evidence>
<feature type="compositionally biased region" description="Polar residues" evidence="18">
    <location>
        <begin position="770"/>
        <end position="786"/>
    </location>
</feature>
<dbReference type="FunFam" id="2.60.120.430:FF:000003">
    <property type="entry name" value="FERONIA receptor-like kinase"/>
    <property type="match status" value="1"/>
</dbReference>
<keyword evidence="5" id="KW-0723">Serine/threonine-protein kinase</keyword>
<keyword evidence="7" id="KW-0808">Transferase</keyword>
<dbReference type="AlphaFoldDB" id="A0AAV6XI10"/>
<dbReference type="PROSITE" id="PS00108">
    <property type="entry name" value="PROTEIN_KINASE_ST"/>
    <property type="match status" value="1"/>
</dbReference>
<evidence type="ECO:0000256" key="12">
    <source>
        <dbReference type="ARBA" id="ARBA00022840"/>
    </source>
</evidence>
<dbReference type="Gene3D" id="3.30.200.20">
    <property type="entry name" value="Phosphorylase Kinase, domain 1"/>
    <property type="match status" value="2"/>
</dbReference>
<dbReference type="InterPro" id="IPR011009">
    <property type="entry name" value="Kinase-like_dom_sf"/>
</dbReference>
<evidence type="ECO:0000256" key="15">
    <source>
        <dbReference type="ARBA" id="ARBA00023170"/>
    </source>
</evidence>
<dbReference type="Gene3D" id="2.60.120.430">
    <property type="entry name" value="Galactose-binding lectin"/>
    <property type="match status" value="2"/>
</dbReference>
<keyword evidence="12 17" id="KW-0067">ATP-binding</keyword>
<evidence type="ECO:0000256" key="3">
    <source>
        <dbReference type="ARBA" id="ARBA00010217"/>
    </source>
</evidence>
<feature type="compositionally biased region" description="Basic and acidic residues" evidence="18">
    <location>
        <begin position="794"/>
        <end position="812"/>
    </location>
</feature>
<keyword evidence="10 17" id="KW-0547">Nucleotide-binding</keyword>
<accession>A0AAV6XI10</accession>
<dbReference type="PROSITE" id="PS00107">
    <property type="entry name" value="PROTEIN_KINASE_ATP"/>
    <property type="match status" value="1"/>
</dbReference>
<dbReference type="Pfam" id="PF00069">
    <property type="entry name" value="Pkinase"/>
    <property type="match status" value="1"/>
</dbReference>
<dbReference type="FunFam" id="1.10.510.10:FF:000195">
    <property type="entry name" value="pto-interacting protein 1"/>
    <property type="match status" value="1"/>
</dbReference>
<dbReference type="InterPro" id="IPR052101">
    <property type="entry name" value="Plant_StressResp_Kinase"/>
</dbReference>
<dbReference type="PANTHER" id="PTHR47983">
    <property type="entry name" value="PTO-INTERACTING PROTEIN 1-LIKE"/>
    <property type="match status" value="1"/>
</dbReference>
<dbReference type="InterPro" id="IPR001245">
    <property type="entry name" value="Ser-Thr/Tyr_kinase_cat_dom"/>
</dbReference>
<evidence type="ECO:0000256" key="17">
    <source>
        <dbReference type="PROSITE-ProRule" id="PRU10141"/>
    </source>
</evidence>
<dbReference type="CDD" id="cd14066">
    <property type="entry name" value="STKc_IRAK"/>
    <property type="match status" value="1"/>
</dbReference>
<dbReference type="InterPro" id="IPR021720">
    <property type="entry name" value="Malectin_dom"/>
</dbReference>
<evidence type="ECO:0000256" key="2">
    <source>
        <dbReference type="ARBA" id="ARBA00008536"/>
    </source>
</evidence>
<dbReference type="EMBL" id="WHWC01000007">
    <property type="protein sequence ID" value="KAG8378705.1"/>
    <property type="molecule type" value="Genomic_DNA"/>
</dbReference>
<evidence type="ECO:0000256" key="4">
    <source>
        <dbReference type="ARBA" id="ARBA00022475"/>
    </source>
</evidence>
<gene>
    <name evidence="21" type="ORF">BUALT_Bualt07G0013000</name>
</gene>
<evidence type="ECO:0000256" key="9">
    <source>
        <dbReference type="ARBA" id="ARBA00022729"/>
    </source>
</evidence>
<evidence type="ECO:0000256" key="7">
    <source>
        <dbReference type="ARBA" id="ARBA00022679"/>
    </source>
</evidence>
<evidence type="ECO:0000313" key="21">
    <source>
        <dbReference type="EMBL" id="KAG8378705.1"/>
    </source>
</evidence>
<evidence type="ECO:0000256" key="14">
    <source>
        <dbReference type="ARBA" id="ARBA00023136"/>
    </source>
</evidence>
<dbReference type="GO" id="GO:0002229">
    <property type="term" value="P:defense response to oomycetes"/>
    <property type="evidence" value="ECO:0007669"/>
    <property type="project" value="UniProtKB-ARBA"/>
</dbReference>